<keyword evidence="5" id="KW-1185">Reference proteome</keyword>
<protein>
    <submittedName>
        <fullName evidence="4">CubicO group peptidase (Beta-lactamase class C family)</fullName>
    </submittedName>
</protein>
<feature type="signal peptide" evidence="1">
    <location>
        <begin position="1"/>
        <end position="23"/>
    </location>
</feature>
<dbReference type="RefSeq" id="WP_132036018.1">
    <property type="nucleotide sequence ID" value="NZ_SMAI01000022.1"/>
</dbReference>
<dbReference type="AlphaFoldDB" id="A0A4R3LK45"/>
<dbReference type="PANTHER" id="PTHR46825:SF15">
    <property type="entry name" value="BETA-LACTAMASE-RELATED DOMAIN-CONTAINING PROTEIN"/>
    <property type="match status" value="1"/>
</dbReference>
<dbReference type="Pfam" id="PF00144">
    <property type="entry name" value="Beta-lactamase"/>
    <property type="match status" value="1"/>
</dbReference>
<evidence type="ECO:0000256" key="1">
    <source>
        <dbReference type="SAM" id="SignalP"/>
    </source>
</evidence>
<comment type="caution">
    <text evidence="4">The sequence shown here is derived from an EMBL/GenBank/DDBJ whole genome shotgun (WGS) entry which is preliminary data.</text>
</comment>
<evidence type="ECO:0000259" key="2">
    <source>
        <dbReference type="Pfam" id="PF00144"/>
    </source>
</evidence>
<dbReference type="Gene3D" id="2.40.128.600">
    <property type="match status" value="1"/>
</dbReference>
<sequence>MLRALVKSLVTPLALVLASGASAQAPAADADLAAKVLGLVPKLEQEVARGMKMFDVPGVAVGIVADDRLVYAKGFGARVKDGSEPPDPATVFQIGSTTKAFLATTMAITAEMGKFTWDQRIETLAPDFRLQDPWVTREMRMFDIIAQRSGLPPYANDGLTALGYDADALIGSLRGVTPASSFRSTFTYTNITHLVAGRIVARLRGEPDWTAVVRKDIVAPLGMADTSFTAEAIASAPNHAIGSRYTPSGSVEVPFDPSFPYLLGPAGNMNSTVEDAARWLRLQIGDGMFEGRRIVPAAQLAITRTPRIGINATTAYAMGWVISSTPNGRIVWHNGGTVGFGAHIGFLPDRGLGVIVLSNQDNQGFPDALAMGIYDAVLGNPTVDHFAPAAVRAKAGYEDEAKTYQRRPDAAPPPPLAAFAGGYASPILGEADVAVDGESLVVTVARTGARLRLTPFDGPAFTVRLIAEGRFAPIVRMSGDTPTGFAQFEVGAAGTVARLNWIYNETQSYGFQRK</sequence>
<dbReference type="SUPFAM" id="SSF56601">
    <property type="entry name" value="beta-lactamase/transpeptidase-like"/>
    <property type="match status" value="1"/>
</dbReference>
<dbReference type="Gene3D" id="3.40.710.10">
    <property type="entry name" value="DD-peptidase/beta-lactamase superfamily"/>
    <property type="match status" value="1"/>
</dbReference>
<accession>A0A4R3LK45</accession>
<reference evidence="4 5" key="1">
    <citation type="submission" date="2019-03" db="EMBL/GenBank/DDBJ databases">
        <title>Genomic Encyclopedia of Type Strains, Phase IV (KMG-IV): sequencing the most valuable type-strain genomes for metagenomic binning, comparative biology and taxonomic classification.</title>
        <authorList>
            <person name="Goeker M."/>
        </authorList>
    </citation>
    <scope>NUCLEOTIDE SEQUENCE [LARGE SCALE GENOMIC DNA]</scope>
    <source>
        <strain evidence="4 5">DSM 9035</strain>
    </source>
</reference>
<organism evidence="4 5">
    <name type="scientific">Aquabacter spiritensis</name>
    <dbReference type="NCBI Taxonomy" id="933073"/>
    <lineage>
        <taxon>Bacteria</taxon>
        <taxon>Pseudomonadati</taxon>
        <taxon>Pseudomonadota</taxon>
        <taxon>Alphaproteobacteria</taxon>
        <taxon>Hyphomicrobiales</taxon>
        <taxon>Xanthobacteraceae</taxon>
        <taxon>Aquabacter</taxon>
    </lineage>
</organism>
<dbReference type="EMBL" id="SMAI01000022">
    <property type="protein sequence ID" value="TCT00554.1"/>
    <property type="molecule type" value="Genomic_DNA"/>
</dbReference>
<evidence type="ECO:0000259" key="3">
    <source>
        <dbReference type="Pfam" id="PF11954"/>
    </source>
</evidence>
<dbReference type="InterPro" id="IPR050491">
    <property type="entry name" value="AmpC-like"/>
</dbReference>
<dbReference type="Pfam" id="PF11954">
    <property type="entry name" value="DUF3471"/>
    <property type="match status" value="1"/>
</dbReference>
<dbReference type="InterPro" id="IPR001466">
    <property type="entry name" value="Beta-lactam-related"/>
</dbReference>
<feature type="domain" description="Beta-lactamase-related" evidence="2">
    <location>
        <begin position="44"/>
        <end position="364"/>
    </location>
</feature>
<feature type="chain" id="PRO_5020948738" evidence="1">
    <location>
        <begin position="24"/>
        <end position="514"/>
    </location>
</feature>
<gene>
    <name evidence="4" type="ORF">EDC64_12216</name>
</gene>
<dbReference type="OrthoDB" id="5377431at2"/>
<evidence type="ECO:0000313" key="5">
    <source>
        <dbReference type="Proteomes" id="UP000294664"/>
    </source>
</evidence>
<keyword evidence="1" id="KW-0732">Signal</keyword>
<name>A0A4R3LK45_9HYPH</name>
<feature type="domain" description="Peptidase S12 Pab87-related C-terminal" evidence="3">
    <location>
        <begin position="406"/>
        <end position="502"/>
    </location>
</feature>
<proteinExistence type="predicted"/>
<dbReference type="Proteomes" id="UP000294664">
    <property type="component" value="Unassembled WGS sequence"/>
</dbReference>
<dbReference type="PANTHER" id="PTHR46825">
    <property type="entry name" value="D-ALANYL-D-ALANINE-CARBOXYPEPTIDASE/ENDOPEPTIDASE AMPH"/>
    <property type="match status" value="1"/>
</dbReference>
<evidence type="ECO:0000313" key="4">
    <source>
        <dbReference type="EMBL" id="TCT00554.1"/>
    </source>
</evidence>
<dbReference type="InterPro" id="IPR021860">
    <property type="entry name" value="Peptidase_S12_Pab87-rel_C"/>
</dbReference>
<dbReference type="InterPro" id="IPR012338">
    <property type="entry name" value="Beta-lactam/transpept-like"/>
</dbReference>